<proteinExistence type="predicted"/>
<sequence>MFCQNNKVSVARALTLSECRVDSRNEVTLFYLNGITENMLIACNYSNAPLFWYLSCQTEWYRVYTRN</sequence>
<evidence type="ECO:0000313" key="2">
    <source>
        <dbReference type="Proteomes" id="UP000410492"/>
    </source>
</evidence>
<accession>A0A653CQS0</accession>
<gene>
    <name evidence="1" type="ORF">CALMAC_LOCUS10677</name>
</gene>
<name>A0A653CQS0_CALMS</name>
<organism evidence="1 2">
    <name type="scientific">Callosobruchus maculatus</name>
    <name type="common">Southern cowpea weevil</name>
    <name type="synonym">Pulse bruchid</name>
    <dbReference type="NCBI Taxonomy" id="64391"/>
    <lineage>
        <taxon>Eukaryota</taxon>
        <taxon>Metazoa</taxon>
        <taxon>Ecdysozoa</taxon>
        <taxon>Arthropoda</taxon>
        <taxon>Hexapoda</taxon>
        <taxon>Insecta</taxon>
        <taxon>Pterygota</taxon>
        <taxon>Neoptera</taxon>
        <taxon>Endopterygota</taxon>
        <taxon>Coleoptera</taxon>
        <taxon>Polyphaga</taxon>
        <taxon>Cucujiformia</taxon>
        <taxon>Chrysomeloidea</taxon>
        <taxon>Chrysomelidae</taxon>
        <taxon>Bruchinae</taxon>
        <taxon>Bruchini</taxon>
        <taxon>Callosobruchus</taxon>
    </lineage>
</organism>
<keyword evidence="2" id="KW-1185">Reference proteome</keyword>
<protein>
    <submittedName>
        <fullName evidence="1">Uncharacterized protein</fullName>
    </submittedName>
</protein>
<evidence type="ECO:0000313" key="1">
    <source>
        <dbReference type="EMBL" id="VEN49617.1"/>
    </source>
</evidence>
<dbReference type="EMBL" id="CAACVG010008398">
    <property type="protein sequence ID" value="VEN49617.1"/>
    <property type="molecule type" value="Genomic_DNA"/>
</dbReference>
<dbReference type="AlphaFoldDB" id="A0A653CQS0"/>
<dbReference type="Proteomes" id="UP000410492">
    <property type="component" value="Unassembled WGS sequence"/>
</dbReference>
<reference evidence="1 2" key="1">
    <citation type="submission" date="2019-01" db="EMBL/GenBank/DDBJ databases">
        <authorList>
            <person name="Sayadi A."/>
        </authorList>
    </citation>
    <scope>NUCLEOTIDE SEQUENCE [LARGE SCALE GENOMIC DNA]</scope>
</reference>